<protein>
    <submittedName>
        <fullName evidence="1">Alkanesulfonate monooxygenase SsuD/methylene tetrahydromethanopterin reductase-like flavin-dependent oxidoreductase (Luciferase family)</fullName>
    </submittedName>
</protein>
<evidence type="ECO:0000313" key="2">
    <source>
        <dbReference type="Proteomes" id="UP000557392"/>
    </source>
</evidence>
<dbReference type="PROSITE" id="PS51257">
    <property type="entry name" value="PROKAR_LIPOPROTEIN"/>
    <property type="match status" value="1"/>
</dbReference>
<dbReference type="RefSeq" id="WP_183997265.1">
    <property type="nucleotide sequence ID" value="NZ_JACIEH010000002.1"/>
</dbReference>
<name>A0A7W6NX88_9SPHN</name>
<comment type="caution">
    <text evidence="1">The sequence shown here is derived from an EMBL/GenBank/DDBJ whole genome shotgun (WGS) entry which is preliminary data.</text>
</comment>
<dbReference type="Proteomes" id="UP000557392">
    <property type="component" value="Unassembled WGS sequence"/>
</dbReference>
<evidence type="ECO:0000313" key="1">
    <source>
        <dbReference type="EMBL" id="MBB4098451.1"/>
    </source>
</evidence>
<keyword evidence="1" id="KW-0560">Oxidoreductase</keyword>
<dbReference type="AlphaFoldDB" id="A0A7W6NX88"/>
<sequence length="107" mass="12534">MRFPLKSTILAAGIAGAALLGGCVDDGYGYGGGRVAVGYNAGWGDPYWGWYGDYYYPGTGYYVYDRYRARHRWNDVQRGYWEGRRGTWRGDQRWRSNWRDFGPRRRR</sequence>
<dbReference type="GO" id="GO:0004497">
    <property type="term" value="F:monooxygenase activity"/>
    <property type="evidence" value="ECO:0007669"/>
    <property type="project" value="UniProtKB-KW"/>
</dbReference>
<keyword evidence="2" id="KW-1185">Reference proteome</keyword>
<keyword evidence="1" id="KW-0503">Monooxygenase</keyword>
<gene>
    <name evidence="1" type="ORF">GGR46_002015</name>
</gene>
<organism evidence="1 2">
    <name type="scientific">Sphingomonas kyeonggiensis</name>
    <dbReference type="NCBI Taxonomy" id="1268553"/>
    <lineage>
        <taxon>Bacteria</taxon>
        <taxon>Pseudomonadati</taxon>
        <taxon>Pseudomonadota</taxon>
        <taxon>Alphaproteobacteria</taxon>
        <taxon>Sphingomonadales</taxon>
        <taxon>Sphingomonadaceae</taxon>
        <taxon>Sphingomonas</taxon>
    </lineage>
</organism>
<reference evidence="1 2" key="1">
    <citation type="submission" date="2020-08" db="EMBL/GenBank/DDBJ databases">
        <title>Genomic Encyclopedia of Type Strains, Phase IV (KMG-IV): sequencing the most valuable type-strain genomes for metagenomic binning, comparative biology and taxonomic classification.</title>
        <authorList>
            <person name="Goeker M."/>
        </authorList>
    </citation>
    <scope>NUCLEOTIDE SEQUENCE [LARGE SCALE GENOMIC DNA]</scope>
    <source>
        <strain evidence="1 2">DSM 101806</strain>
    </source>
</reference>
<dbReference type="EMBL" id="JACIEH010000002">
    <property type="protein sequence ID" value="MBB4098451.1"/>
    <property type="molecule type" value="Genomic_DNA"/>
</dbReference>
<proteinExistence type="predicted"/>
<accession>A0A7W6NX88</accession>